<dbReference type="HOGENOM" id="CLU_1005975_0_0_1"/>
<feature type="domain" description="DOG1" evidence="1">
    <location>
        <begin position="43"/>
        <end position="256"/>
    </location>
</feature>
<dbReference type="GO" id="GO:0043565">
    <property type="term" value="F:sequence-specific DNA binding"/>
    <property type="evidence" value="ECO:0007669"/>
    <property type="project" value="InterPro"/>
</dbReference>
<accession>I1IIT5</accession>
<evidence type="ECO:0000313" key="4">
    <source>
        <dbReference type="Proteomes" id="UP000008810"/>
    </source>
</evidence>
<dbReference type="RefSeq" id="XP_003576910.1">
    <property type="nucleotide sequence ID" value="XM_003576862.4"/>
</dbReference>
<proteinExistence type="predicted"/>
<dbReference type="AlphaFoldDB" id="I1IIT5"/>
<dbReference type="KEGG" id="bdi:100837516"/>
<dbReference type="OrthoDB" id="1611096at2759"/>
<dbReference type="STRING" id="15368.I1IIT5"/>
<dbReference type="PROSITE" id="PS51806">
    <property type="entry name" value="DOG1"/>
    <property type="match status" value="1"/>
</dbReference>
<dbReference type="InterPro" id="IPR025422">
    <property type="entry name" value="TGA_domain"/>
</dbReference>
<dbReference type="eggNOG" id="ENOG502QUAX">
    <property type="taxonomic scope" value="Eukaryota"/>
</dbReference>
<dbReference type="Proteomes" id="UP000008810">
    <property type="component" value="Chromosome 4"/>
</dbReference>
<dbReference type="OMA" id="LMPKWAP"/>
<dbReference type="EMBL" id="CM000883">
    <property type="protein sequence ID" value="KQJ86919.1"/>
    <property type="molecule type" value="Genomic_DNA"/>
</dbReference>
<evidence type="ECO:0000259" key="1">
    <source>
        <dbReference type="PROSITE" id="PS51806"/>
    </source>
</evidence>
<evidence type="ECO:0000313" key="3">
    <source>
        <dbReference type="EnsemblPlants" id="KQJ86919"/>
    </source>
</evidence>
<reference evidence="2 3" key="1">
    <citation type="journal article" date="2010" name="Nature">
        <title>Genome sequencing and analysis of the model grass Brachypodium distachyon.</title>
        <authorList>
            <consortium name="International Brachypodium Initiative"/>
        </authorList>
    </citation>
    <scope>NUCLEOTIDE SEQUENCE [LARGE SCALE GENOMIC DNA]</scope>
    <source>
        <strain evidence="2">Bd21</strain>
        <strain evidence="3">cv. Bd21</strain>
    </source>
</reference>
<dbReference type="GO" id="GO:0006351">
    <property type="term" value="P:DNA-templated transcription"/>
    <property type="evidence" value="ECO:0007669"/>
    <property type="project" value="InterPro"/>
</dbReference>
<dbReference type="Gramene" id="KQJ86919">
    <property type="protein sequence ID" value="KQJ86919"/>
    <property type="gene ID" value="BRADI_4g08480v3"/>
</dbReference>
<dbReference type="EnsemblPlants" id="KQJ86919">
    <property type="protein sequence ID" value="KQJ86919"/>
    <property type="gene ID" value="BRADI_4g08480v3"/>
</dbReference>
<keyword evidence="4" id="KW-1185">Reference proteome</keyword>
<sequence>MPFLSPLAASGDDADDYYYHYDAGYRRASTTGGGKSAKKDKGIFSCLPCFNPCSPGAVDPMAHRRLLSSDSSDSDNVAAADITADLARLRLRYSRLAAGPPVRPRDVPGLVARPDDTPLAVAALSWLGGDLRPSCILRTILPALFPSLPEDARRALVAAARHLQPREAALDGEVAEYQSTYAMKLACEKTKDGVAETAAEEACKMARAARRADKLRWRAVQAAVQVLEPAQAKEFLKAVDDVAAKVGRHGARWHMRAGPLSVPVEAFERMRTNARAATDDAW</sequence>
<protein>
    <recommendedName>
        <fullName evidence="1">DOG1 domain-containing protein</fullName>
    </recommendedName>
</protein>
<name>I1IIT5_BRADI</name>
<organism evidence="3">
    <name type="scientific">Brachypodium distachyon</name>
    <name type="common">Purple false brome</name>
    <name type="synonym">Trachynia distachya</name>
    <dbReference type="NCBI Taxonomy" id="15368"/>
    <lineage>
        <taxon>Eukaryota</taxon>
        <taxon>Viridiplantae</taxon>
        <taxon>Streptophyta</taxon>
        <taxon>Embryophyta</taxon>
        <taxon>Tracheophyta</taxon>
        <taxon>Spermatophyta</taxon>
        <taxon>Magnoliopsida</taxon>
        <taxon>Liliopsida</taxon>
        <taxon>Poales</taxon>
        <taxon>Poaceae</taxon>
        <taxon>BOP clade</taxon>
        <taxon>Pooideae</taxon>
        <taxon>Stipodae</taxon>
        <taxon>Brachypodieae</taxon>
        <taxon>Brachypodium</taxon>
    </lineage>
</organism>
<reference evidence="2" key="2">
    <citation type="submission" date="2017-06" db="EMBL/GenBank/DDBJ databases">
        <title>WGS assembly of Brachypodium distachyon.</title>
        <authorList>
            <consortium name="The International Brachypodium Initiative"/>
            <person name="Lucas S."/>
            <person name="Harmon-Smith M."/>
            <person name="Lail K."/>
            <person name="Tice H."/>
            <person name="Grimwood J."/>
            <person name="Bruce D."/>
            <person name="Barry K."/>
            <person name="Shu S."/>
            <person name="Lindquist E."/>
            <person name="Wang M."/>
            <person name="Pitluck S."/>
            <person name="Vogel J.P."/>
            <person name="Garvin D.F."/>
            <person name="Mockler T.C."/>
            <person name="Schmutz J."/>
            <person name="Rokhsar D."/>
            <person name="Bevan M.W."/>
        </authorList>
    </citation>
    <scope>NUCLEOTIDE SEQUENCE</scope>
    <source>
        <strain evidence="2">Bd21</strain>
    </source>
</reference>
<reference evidence="3" key="3">
    <citation type="submission" date="2018-08" db="UniProtKB">
        <authorList>
            <consortium name="EnsemblPlants"/>
        </authorList>
    </citation>
    <scope>IDENTIFICATION</scope>
    <source>
        <strain evidence="3">cv. Bd21</strain>
    </source>
</reference>
<dbReference type="GeneID" id="100837516"/>
<evidence type="ECO:0000313" key="2">
    <source>
        <dbReference type="EMBL" id="KQJ86919.1"/>
    </source>
</evidence>
<gene>
    <name evidence="3" type="primary">LOC100837516</name>
    <name evidence="2" type="ORF">BRADI_4g08480v3</name>
</gene>